<feature type="transmembrane region" description="Helical" evidence="6">
    <location>
        <begin position="442"/>
        <end position="465"/>
    </location>
</feature>
<feature type="transmembrane region" description="Helical" evidence="6">
    <location>
        <begin position="97"/>
        <end position="119"/>
    </location>
</feature>
<organism evidence="8 9">
    <name type="scientific">Leptomonas pyrrhocoris</name>
    <name type="common">Firebug parasite</name>
    <dbReference type="NCBI Taxonomy" id="157538"/>
    <lineage>
        <taxon>Eukaryota</taxon>
        <taxon>Discoba</taxon>
        <taxon>Euglenozoa</taxon>
        <taxon>Kinetoplastea</taxon>
        <taxon>Metakinetoplastina</taxon>
        <taxon>Trypanosomatida</taxon>
        <taxon>Trypanosomatidae</taxon>
        <taxon>Leishmaniinae</taxon>
        <taxon>Leptomonas</taxon>
    </lineage>
</organism>
<evidence type="ECO:0000259" key="7">
    <source>
        <dbReference type="Pfam" id="PF01490"/>
    </source>
</evidence>
<feature type="domain" description="Amino acid transporter transmembrane" evidence="7">
    <location>
        <begin position="109"/>
        <end position="501"/>
    </location>
</feature>
<dbReference type="OrthoDB" id="28208at2759"/>
<feature type="transmembrane region" description="Helical" evidence="6">
    <location>
        <begin position="139"/>
        <end position="165"/>
    </location>
</feature>
<dbReference type="Pfam" id="PF01490">
    <property type="entry name" value="Aa_trans"/>
    <property type="match status" value="1"/>
</dbReference>
<gene>
    <name evidence="8" type="ORF">ABB37_09512</name>
</gene>
<feature type="compositionally biased region" description="Basic and acidic residues" evidence="5">
    <location>
        <begin position="59"/>
        <end position="77"/>
    </location>
</feature>
<dbReference type="PANTHER" id="PTHR22950">
    <property type="entry name" value="AMINO ACID TRANSPORTER"/>
    <property type="match status" value="1"/>
</dbReference>
<dbReference type="GO" id="GO:0015179">
    <property type="term" value="F:L-amino acid transmembrane transporter activity"/>
    <property type="evidence" value="ECO:0007669"/>
    <property type="project" value="TreeGrafter"/>
</dbReference>
<dbReference type="VEuPathDB" id="TriTrypDB:LpyrH10_32_0450"/>
<evidence type="ECO:0000256" key="4">
    <source>
        <dbReference type="ARBA" id="ARBA00023136"/>
    </source>
</evidence>
<evidence type="ECO:0000256" key="6">
    <source>
        <dbReference type="SAM" id="Phobius"/>
    </source>
</evidence>
<feature type="transmembrane region" description="Helical" evidence="6">
    <location>
        <begin position="186"/>
        <end position="208"/>
    </location>
</feature>
<comment type="subcellular location">
    <subcellularLocation>
        <location evidence="1">Membrane</location>
        <topology evidence="1">Multi-pass membrane protein</topology>
    </subcellularLocation>
</comment>
<evidence type="ECO:0000256" key="2">
    <source>
        <dbReference type="ARBA" id="ARBA00022692"/>
    </source>
</evidence>
<dbReference type="OMA" id="ETMPYWK"/>
<keyword evidence="9" id="KW-1185">Reference proteome</keyword>
<dbReference type="Proteomes" id="UP000037923">
    <property type="component" value="Unassembled WGS sequence"/>
</dbReference>
<feature type="transmembrane region" description="Helical" evidence="6">
    <location>
        <begin position="477"/>
        <end position="505"/>
    </location>
</feature>
<keyword evidence="3 6" id="KW-1133">Transmembrane helix</keyword>
<proteinExistence type="predicted"/>
<dbReference type="InterPro" id="IPR013057">
    <property type="entry name" value="AA_transpt_TM"/>
</dbReference>
<protein>
    <submittedName>
        <fullName evidence="8">Putative amino acid transporter aATP11</fullName>
    </submittedName>
</protein>
<feature type="region of interest" description="Disordered" evidence="5">
    <location>
        <begin position="1"/>
        <end position="90"/>
    </location>
</feature>
<evidence type="ECO:0000256" key="3">
    <source>
        <dbReference type="ARBA" id="ARBA00022989"/>
    </source>
</evidence>
<dbReference type="AlphaFoldDB" id="A0A0M9FQB8"/>
<feature type="transmembrane region" description="Helical" evidence="6">
    <location>
        <begin position="228"/>
        <end position="247"/>
    </location>
</feature>
<dbReference type="PANTHER" id="PTHR22950:SF690">
    <property type="entry name" value="ACID TRANSPORTER, PUTATIVE-RELATED"/>
    <property type="match status" value="1"/>
</dbReference>
<dbReference type="GO" id="GO:0016020">
    <property type="term" value="C:membrane"/>
    <property type="evidence" value="ECO:0007669"/>
    <property type="project" value="UniProtKB-SubCell"/>
</dbReference>
<dbReference type="RefSeq" id="XP_015652344.1">
    <property type="nucleotide sequence ID" value="XM_015809024.1"/>
</dbReference>
<dbReference type="GeneID" id="26909795"/>
<accession>A0A0M9FQB8</accession>
<dbReference type="GO" id="GO:0005737">
    <property type="term" value="C:cytoplasm"/>
    <property type="evidence" value="ECO:0007669"/>
    <property type="project" value="TreeGrafter"/>
</dbReference>
<feature type="transmembrane region" description="Helical" evidence="6">
    <location>
        <begin position="254"/>
        <end position="277"/>
    </location>
</feature>
<keyword evidence="2 6" id="KW-0812">Transmembrane</keyword>
<feature type="transmembrane region" description="Helical" evidence="6">
    <location>
        <begin position="334"/>
        <end position="354"/>
    </location>
</feature>
<dbReference type="EMBL" id="LGTL01000032">
    <property type="protein sequence ID" value="KPA73905.1"/>
    <property type="molecule type" value="Genomic_DNA"/>
</dbReference>
<evidence type="ECO:0000313" key="8">
    <source>
        <dbReference type="EMBL" id="KPA73905.1"/>
    </source>
</evidence>
<feature type="transmembrane region" description="Helical" evidence="6">
    <location>
        <begin position="415"/>
        <end position="435"/>
    </location>
</feature>
<reference evidence="8 9" key="1">
    <citation type="submission" date="2015-07" db="EMBL/GenBank/DDBJ databases">
        <title>High-quality genome of monoxenous trypanosomatid Leptomonas pyrrhocoris.</title>
        <authorList>
            <person name="Flegontov P."/>
            <person name="Butenko A."/>
            <person name="Firsov S."/>
            <person name="Vlcek C."/>
            <person name="Logacheva M.D."/>
            <person name="Field M."/>
            <person name="Filatov D."/>
            <person name="Flegontova O."/>
            <person name="Gerasimov E."/>
            <person name="Jackson A.P."/>
            <person name="Kelly S."/>
            <person name="Opperdoes F."/>
            <person name="O'Reilly A."/>
            <person name="Votypka J."/>
            <person name="Yurchenko V."/>
            <person name="Lukes J."/>
        </authorList>
    </citation>
    <scope>NUCLEOTIDE SEQUENCE [LARGE SCALE GENOMIC DNA]</scope>
    <source>
        <strain evidence="8">H10</strain>
    </source>
</reference>
<feature type="compositionally biased region" description="Basic and acidic residues" evidence="5">
    <location>
        <begin position="1"/>
        <end position="11"/>
    </location>
</feature>
<keyword evidence="4 6" id="KW-0472">Membrane</keyword>
<evidence type="ECO:0000256" key="5">
    <source>
        <dbReference type="SAM" id="MobiDB-lite"/>
    </source>
</evidence>
<evidence type="ECO:0000313" key="9">
    <source>
        <dbReference type="Proteomes" id="UP000037923"/>
    </source>
</evidence>
<evidence type="ECO:0000256" key="1">
    <source>
        <dbReference type="ARBA" id="ARBA00004141"/>
    </source>
</evidence>
<name>A0A0M9FQB8_LEPPY</name>
<comment type="caution">
    <text evidence="8">The sequence shown here is derived from an EMBL/GenBank/DDBJ whole genome shotgun (WGS) entry which is preliminary data.</text>
</comment>
<feature type="transmembrane region" description="Helical" evidence="6">
    <location>
        <begin position="375"/>
        <end position="395"/>
    </location>
</feature>
<sequence>MPGHREPTHSDLDDDLELQELRRPSSGVAQATTDNGHAVKGTDLADDLYSSGSNSDLDAAPKKADKDEKTSKAEDTTRSPPAGSEDKDYPSQRQRNIFVRVVQTIIPNGGLLSGVFNLASVTLGAGIMSIPSSLNTSGLIMGIVYLVIITALTVFSITLLTQAMLKTGIYSFEHLARAMFGRGGDIIVAVLMWLLCFGGAVGYLIAVGDIFTQIFGHPGVPHFLQTDQGRRCIVSAVWLCFMLPLVLPKKINSLRYASAAGVCFIVLFVICIIWHSAKYGLANGIRDDLVMVSHGNDGVSGLSIFMFSYLCQVNVGRILAEATTKTTWSLTMQAILSCAMCGTLYFLAGFFGYVEFGPGLSGNIIKEYNPYTSPIFFVVFIGLIVKLCAAFSLNMLACRTALFSVVHWDVETMPYWKHTIVSVTFAVGALILGLFVPDINIVFGLVGSFCGGFIAFIFPALFVMYAGNWSFTTVGVWYYLATYFLLICGVIAVVFGTGSSIYSAVMKYS</sequence>